<comment type="caution">
    <text evidence="1">The sequence shown here is derived from an EMBL/GenBank/DDBJ whole genome shotgun (WGS) entry which is preliminary data.</text>
</comment>
<reference evidence="1" key="1">
    <citation type="submission" date="2021-07" db="EMBL/GenBank/DDBJ databases">
        <authorList>
            <person name="Fernandez M."/>
            <person name="Pereira P."/>
            <person name="Torres Tejerizo G.A."/>
            <person name="Gonzalez P."/>
            <person name="Agostini E."/>
        </authorList>
    </citation>
    <scope>NUCLEOTIDE SEQUENCE</scope>
    <source>
        <strain evidence="1">SFC 500-1A</strain>
    </source>
</reference>
<evidence type="ECO:0000313" key="1">
    <source>
        <dbReference type="EMBL" id="MCF0263212.1"/>
    </source>
</evidence>
<proteinExistence type="predicted"/>
<organism evidence="1 2">
    <name type="scientific">Acinetobacter guillouiae</name>
    <name type="common">Acinetobacter genomosp. 11</name>
    <dbReference type="NCBI Taxonomy" id="106649"/>
    <lineage>
        <taxon>Bacteria</taxon>
        <taxon>Pseudomonadati</taxon>
        <taxon>Pseudomonadota</taxon>
        <taxon>Gammaproteobacteria</taxon>
        <taxon>Moraxellales</taxon>
        <taxon>Moraxellaceae</taxon>
        <taxon>Acinetobacter</taxon>
    </lineage>
</organism>
<dbReference type="KEGG" id="agu:AS4_09170"/>
<evidence type="ECO:0000313" key="2">
    <source>
        <dbReference type="Proteomes" id="UP000887320"/>
    </source>
</evidence>
<dbReference type="Proteomes" id="UP000887320">
    <property type="component" value="Unassembled WGS sequence"/>
</dbReference>
<sequence>MKLLKICTVILMGMVSMQVFANPIEDQYKTLITPQPSYAKFQENFDTILGKIEEITERVTQIQDKSELYPMCVAIQSSITAMKNNQKYKAQYDRDYKQFDTTFDETLAEATQGLSDKKEICDQAKQAYLEHK</sequence>
<accession>A0A077KWA2</accession>
<protein>
    <submittedName>
        <fullName evidence="1">Uncharacterized protein</fullName>
    </submittedName>
</protein>
<dbReference type="EMBL" id="JAHWXT010000001">
    <property type="protein sequence ID" value="MCF0263212.1"/>
    <property type="molecule type" value="Genomic_DNA"/>
</dbReference>
<dbReference type="RefSeq" id="WP_004819412.1">
    <property type="nucleotide sequence ID" value="NZ_JAHWXT010000001.1"/>
</dbReference>
<gene>
    <name evidence="1" type="ORF">KW868_01805</name>
</gene>
<dbReference type="AlphaFoldDB" id="A0A077KWA2"/>
<name>A0A077KWA2_ACIGI</name>